<sequence>MDDMDRGGYGWRQQGRIVWIVDGGSRTGRHRLWMVDDWRLDPTGGGDGPMDHGGGRARSDWWWRGWMMRTADGGGRVGWRGLQMVDSCRLDSTDGGGGGMDRGGGKAGSNWWRLGWMARTAEAWLEAVGVDGMGLEAAIVSKRNKIRDLDLG</sequence>
<gene>
    <name evidence="1" type="ORF">COCNU_04G009990</name>
</gene>
<proteinExistence type="predicted"/>
<keyword evidence="2" id="KW-1185">Reference proteome</keyword>
<evidence type="ECO:0000313" key="2">
    <source>
        <dbReference type="Proteomes" id="UP000797356"/>
    </source>
</evidence>
<protein>
    <submittedName>
        <fullName evidence="1">Uncharacterized protein</fullName>
    </submittedName>
</protein>
<dbReference type="EMBL" id="CM017875">
    <property type="protein sequence ID" value="KAG1338693.1"/>
    <property type="molecule type" value="Genomic_DNA"/>
</dbReference>
<organism evidence="1 2">
    <name type="scientific">Cocos nucifera</name>
    <name type="common">Coconut palm</name>
    <dbReference type="NCBI Taxonomy" id="13894"/>
    <lineage>
        <taxon>Eukaryota</taxon>
        <taxon>Viridiplantae</taxon>
        <taxon>Streptophyta</taxon>
        <taxon>Embryophyta</taxon>
        <taxon>Tracheophyta</taxon>
        <taxon>Spermatophyta</taxon>
        <taxon>Magnoliopsida</taxon>
        <taxon>Liliopsida</taxon>
        <taxon>Arecaceae</taxon>
        <taxon>Arecoideae</taxon>
        <taxon>Cocoseae</taxon>
        <taxon>Attaleinae</taxon>
        <taxon>Cocos</taxon>
    </lineage>
</organism>
<evidence type="ECO:0000313" key="1">
    <source>
        <dbReference type="EMBL" id="KAG1338693.1"/>
    </source>
</evidence>
<dbReference type="AlphaFoldDB" id="A0A8K0I648"/>
<accession>A0A8K0I648</accession>
<reference evidence="1" key="2">
    <citation type="submission" date="2019-07" db="EMBL/GenBank/DDBJ databases">
        <authorList>
            <person name="Yang Y."/>
            <person name="Bocs S."/>
            <person name="Baudouin L."/>
        </authorList>
    </citation>
    <scope>NUCLEOTIDE SEQUENCE</scope>
    <source>
        <tissue evidence="1">Spear leaf of Hainan Tall coconut</tissue>
    </source>
</reference>
<dbReference type="Proteomes" id="UP000797356">
    <property type="component" value="Chromosome 4"/>
</dbReference>
<name>A0A8K0I648_COCNU</name>
<reference evidence="1" key="1">
    <citation type="journal article" date="2017" name="Gigascience">
        <title>The genome draft of coconut (Cocos nucifera).</title>
        <authorList>
            <person name="Xiao Y."/>
            <person name="Xu P."/>
            <person name="Fan H."/>
            <person name="Baudouin L."/>
            <person name="Xia W."/>
            <person name="Bocs S."/>
            <person name="Xu J."/>
            <person name="Li Q."/>
            <person name="Guo A."/>
            <person name="Zhou L."/>
            <person name="Li J."/>
            <person name="Wu Y."/>
            <person name="Ma Z."/>
            <person name="Armero A."/>
            <person name="Issali A.E."/>
            <person name="Liu N."/>
            <person name="Peng M."/>
            <person name="Yang Y."/>
        </authorList>
    </citation>
    <scope>NUCLEOTIDE SEQUENCE</scope>
    <source>
        <tissue evidence="1">Spear leaf of Hainan Tall coconut</tissue>
    </source>
</reference>
<comment type="caution">
    <text evidence="1">The sequence shown here is derived from an EMBL/GenBank/DDBJ whole genome shotgun (WGS) entry which is preliminary data.</text>
</comment>